<dbReference type="InterPro" id="IPR055173">
    <property type="entry name" value="NrdR-like_N"/>
</dbReference>
<evidence type="ECO:0000256" key="6">
    <source>
        <dbReference type="ARBA" id="ARBA00023163"/>
    </source>
</evidence>
<evidence type="ECO:0000256" key="4">
    <source>
        <dbReference type="ARBA" id="ARBA00023015"/>
    </source>
</evidence>
<protein>
    <submittedName>
        <fullName evidence="9">Unannotated protein</fullName>
    </submittedName>
</protein>
<evidence type="ECO:0000256" key="3">
    <source>
        <dbReference type="ARBA" id="ARBA00022840"/>
    </source>
</evidence>
<dbReference type="GO" id="GO:0008270">
    <property type="term" value="F:zinc ion binding"/>
    <property type="evidence" value="ECO:0007669"/>
    <property type="project" value="InterPro"/>
</dbReference>
<dbReference type="InterPro" id="IPR005144">
    <property type="entry name" value="ATP-cone_dom"/>
</dbReference>
<reference evidence="9" key="1">
    <citation type="submission" date="2020-05" db="EMBL/GenBank/DDBJ databases">
        <authorList>
            <person name="Chiriac C."/>
            <person name="Salcher M."/>
            <person name="Ghai R."/>
            <person name="Kavagutti S V."/>
        </authorList>
    </citation>
    <scope>NUCLEOTIDE SEQUENCE</scope>
</reference>
<keyword evidence="2" id="KW-0547">Nucleotide-binding</keyword>
<evidence type="ECO:0000256" key="5">
    <source>
        <dbReference type="ARBA" id="ARBA00023125"/>
    </source>
</evidence>
<dbReference type="EMBL" id="CAFBPM010000009">
    <property type="protein sequence ID" value="CAB5023792.1"/>
    <property type="molecule type" value="Genomic_DNA"/>
</dbReference>
<evidence type="ECO:0000313" key="9">
    <source>
        <dbReference type="EMBL" id="CAB5023792.1"/>
    </source>
</evidence>
<evidence type="ECO:0000256" key="1">
    <source>
        <dbReference type="ARBA" id="ARBA00022491"/>
    </source>
</evidence>
<evidence type="ECO:0000259" key="7">
    <source>
        <dbReference type="PROSITE" id="PS51161"/>
    </source>
</evidence>
<dbReference type="NCBIfam" id="TIGR00244">
    <property type="entry name" value="transcriptional regulator NrdR"/>
    <property type="match status" value="1"/>
</dbReference>
<dbReference type="InterPro" id="IPR003796">
    <property type="entry name" value="RNR_NrdR-like"/>
</dbReference>
<evidence type="ECO:0000256" key="2">
    <source>
        <dbReference type="ARBA" id="ARBA00022741"/>
    </source>
</evidence>
<gene>
    <name evidence="8" type="ORF">UFOPK3427_00164</name>
    <name evidence="9" type="ORF">UFOPK4112_01077</name>
</gene>
<dbReference type="Pfam" id="PF22811">
    <property type="entry name" value="Zn_ribbon_NrdR"/>
    <property type="match status" value="1"/>
</dbReference>
<keyword evidence="4" id="KW-0805">Transcription regulation</keyword>
<dbReference type="GO" id="GO:0005524">
    <property type="term" value="F:ATP binding"/>
    <property type="evidence" value="ECO:0007669"/>
    <property type="project" value="UniProtKB-KW"/>
</dbReference>
<organism evidence="9">
    <name type="scientific">freshwater metagenome</name>
    <dbReference type="NCBI Taxonomy" id="449393"/>
    <lineage>
        <taxon>unclassified sequences</taxon>
        <taxon>metagenomes</taxon>
        <taxon>ecological metagenomes</taxon>
    </lineage>
</organism>
<accession>A0A6J7R4X9</accession>
<sequence length="139" mass="15636">MAEEGGSIRRRRECVACGQRFTTFERIEEMPLVVEKRSGSREPFDRSKVISGVNSACKNRPVSEEAIDNLASQVEESLRSMNETVTTQDIGVAVLERLKELDDVAYVRFASVYKGFEDVGDFQREVGLLTKSTAPKRRS</sequence>
<dbReference type="GO" id="GO:0045892">
    <property type="term" value="P:negative regulation of DNA-templated transcription"/>
    <property type="evidence" value="ECO:0007669"/>
    <property type="project" value="InterPro"/>
</dbReference>
<keyword evidence="6" id="KW-0804">Transcription</keyword>
<keyword evidence="1" id="KW-0678">Repressor</keyword>
<dbReference type="EMBL" id="CAFBLT010000001">
    <property type="protein sequence ID" value="CAB4860631.1"/>
    <property type="molecule type" value="Genomic_DNA"/>
</dbReference>
<keyword evidence="5" id="KW-0238">DNA-binding</keyword>
<dbReference type="Pfam" id="PF03477">
    <property type="entry name" value="ATP-cone"/>
    <property type="match status" value="1"/>
</dbReference>
<keyword evidence="3" id="KW-0067">ATP-binding</keyword>
<name>A0A6J7R4X9_9ZZZZ</name>
<dbReference type="AlphaFoldDB" id="A0A6J7R4X9"/>
<dbReference type="HAMAP" id="MF_00440">
    <property type="entry name" value="NrdR"/>
    <property type="match status" value="1"/>
</dbReference>
<feature type="domain" description="ATP-cone" evidence="7">
    <location>
        <begin position="32"/>
        <end position="121"/>
    </location>
</feature>
<evidence type="ECO:0000313" key="8">
    <source>
        <dbReference type="EMBL" id="CAB4860631.1"/>
    </source>
</evidence>
<dbReference type="PROSITE" id="PS51161">
    <property type="entry name" value="ATP_CONE"/>
    <property type="match status" value="1"/>
</dbReference>
<proteinExistence type="inferred from homology"/>
<dbReference type="PANTHER" id="PTHR30455:SF2">
    <property type="entry name" value="TRANSCRIPTIONAL REPRESSOR NRDR"/>
    <property type="match status" value="1"/>
</dbReference>
<dbReference type="GO" id="GO:0003677">
    <property type="term" value="F:DNA binding"/>
    <property type="evidence" value="ECO:0007669"/>
    <property type="project" value="UniProtKB-KW"/>
</dbReference>
<dbReference type="PANTHER" id="PTHR30455">
    <property type="entry name" value="TRANSCRIPTIONAL REPRESSOR NRDR"/>
    <property type="match status" value="1"/>
</dbReference>